<reference evidence="1 2" key="1">
    <citation type="submission" date="2014-01" db="EMBL/GenBank/DDBJ databases">
        <title>Full genme sequencing of cellulolytic bacterium Gynuella sunshinyii YC6258T gen. nov., sp. nov.</title>
        <authorList>
            <person name="Khan H."/>
            <person name="Chung E.J."/>
            <person name="Chung Y.R."/>
        </authorList>
    </citation>
    <scope>NUCLEOTIDE SEQUENCE [LARGE SCALE GENOMIC DNA]</scope>
    <source>
        <strain evidence="1 2">YC6258</strain>
    </source>
</reference>
<organism evidence="1 2">
    <name type="scientific">Gynuella sunshinyii YC6258</name>
    <dbReference type="NCBI Taxonomy" id="1445510"/>
    <lineage>
        <taxon>Bacteria</taxon>
        <taxon>Pseudomonadati</taxon>
        <taxon>Pseudomonadota</taxon>
        <taxon>Gammaproteobacteria</taxon>
        <taxon>Oceanospirillales</taxon>
        <taxon>Saccharospirillaceae</taxon>
        <taxon>Gynuella</taxon>
    </lineage>
</organism>
<gene>
    <name evidence="1" type="ORF">YC6258_05011</name>
</gene>
<dbReference type="STRING" id="1445510.YC6258_05011"/>
<sequence>MFKQRPPSNEQLLALFMKIMAKNSLSHLKNTEVFEGDVDR</sequence>
<dbReference type="EMBL" id="CP007142">
    <property type="protein sequence ID" value="AJQ97043.1"/>
    <property type="molecule type" value="Genomic_DNA"/>
</dbReference>
<dbReference type="KEGG" id="gsn:YC6258_05011"/>
<evidence type="ECO:0000313" key="2">
    <source>
        <dbReference type="Proteomes" id="UP000032266"/>
    </source>
</evidence>
<accession>A0A0C5VUR2</accession>
<proteinExistence type="predicted"/>
<dbReference type="AlphaFoldDB" id="A0A0C5VUR2"/>
<dbReference type="HOGENOM" id="CLU_3290421_0_0_6"/>
<evidence type="ECO:0000313" key="1">
    <source>
        <dbReference type="EMBL" id="AJQ97043.1"/>
    </source>
</evidence>
<name>A0A0C5VUR2_9GAMM</name>
<dbReference type="Proteomes" id="UP000032266">
    <property type="component" value="Chromosome"/>
</dbReference>
<protein>
    <submittedName>
        <fullName evidence="1">Uncharacterized protein</fullName>
    </submittedName>
</protein>
<keyword evidence="2" id="KW-1185">Reference proteome</keyword>